<evidence type="ECO:0000259" key="4">
    <source>
        <dbReference type="Pfam" id="PF03816"/>
    </source>
</evidence>
<dbReference type="PANTHER" id="PTHR33392:SF6">
    <property type="entry name" value="POLYISOPRENYL-TEICHOIC ACID--PEPTIDOGLYCAN TEICHOIC ACID TRANSFERASE TAGU"/>
    <property type="match status" value="1"/>
</dbReference>
<keyword evidence="3" id="KW-1133">Transmembrane helix</keyword>
<keyword evidence="3" id="KW-0472">Membrane</keyword>
<dbReference type="InterPro" id="IPR050922">
    <property type="entry name" value="LytR/CpsA/Psr_CW_biosynth"/>
</dbReference>
<comment type="caution">
    <text evidence="5">The sequence shown here is derived from an EMBL/GenBank/DDBJ whole genome shotgun (WGS) entry which is preliminary data.</text>
</comment>
<reference evidence="5 6" key="1">
    <citation type="submission" date="2021-01" db="EMBL/GenBank/DDBJ databases">
        <title>Whole genome shotgun sequence of Cellulomonas oligotrophica NBRC 109435.</title>
        <authorList>
            <person name="Komaki H."/>
            <person name="Tamura T."/>
        </authorList>
    </citation>
    <scope>NUCLEOTIDE SEQUENCE [LARGE SCALE GENOMIC DNA]</scope>
    <source>
        <strain evidence="5 6">NBRC 109435</strain>
    </source>
</reference>
<dbReference type="PANTHER" id="PTHR33392">
    <property type="entry name" value="POLYISOPRENYL-TEICHOIC ACID--PEPTIDOGLYCAN TEICHOIC ACID TRANSFERASE TAGU"/>
    <property type="match status" value="1"/>
</dbReference>
<accession>A0ABQ4DC61</accession>
<feature type="compositionally biased region" description="Basic and acidic residues" evidence="2">
    <location>
        <begin position="17"/>
        <end position="27"/>
    </location>
</feature>
<feature type="compositionally biased region" description="Low complexity" evidence="2">
    <location>
        <begin position="41"/>
        <end position="62"/>
    </location>
</feature>
<dbReference type="InterPro" id="IPR004474">
    <property type="entry name" value="LytR_CpsA_psr"/>
</dbReference>
<dbReference type="Pfam" id="PF03816">
    <property type="entry name" value="LytR_cpsA_psr"/>
    <property type="match status" value="1"/>
</dbReference>
<evidence type="ECO:0000256" key="3">
    <source>
        <dbReference type="SAM" id="Phobius"/>
    </source>
</evidence>
<feature type="transmembrane region" description="Helical" evidence="3">
    <location>
        <begin position="161"/>
        <end position="180"/>
    </location>
</feature>
<evidence type="ECO:0000256" key="2">
    <source>
        <dbReference type="SAM" id="MobiDB-lite"/>
    </source>
</evidence>
<organism evidence="5 6">
    <name type="scientific">Cellulomonas oligotrophica</name>
    <dbReference type="NCBI Taxonomy" id="931536"/>
    <lineage>
        <taxon>Bacteria</taxon>
        <taxon>Bacillati</taxon>
        <taxon>Actinomycetota</taxon>
        <taxon>Actinomycetes</taxon>
        <taxon>Micrococcales</taxon>
        <taxon>Cellulomonadaceae</taxon>
        <taxon>Cellulomonas</taxon>
    </lineage>
</organism>
<evidence type="ECO:0000256" key="1">
    <source>
        <dbReference type="ARBA" id="ARBA00006068"/>
    </source>
</evidence>
<protein>
    <recommendedName>
        <fullName evidence="4">Cell envelope-related transcriptional attenuator domain-containing protein</fullName>
    </recommendedName>
</protein>
<dbReference type="Proteomes" id="UP000618382">
    <property type="component" value="Unassembled WGS sequence"/>
</dbReference>
<comment type="similarity">
    <text evidence="1">Belongs to the LytR/CpsA/Psr (LCP) family.</text>
</comment>
<feature type="region of interest" description="Disordered" evidence="2">
    <location>
        <begin position="1"/>
        <end position="152"/>
    </location>
</feature>
<dbReference type="Gene3D" id="3.40.630.190">
    <property type="entry name" value="LCP protein"/>
    <property type="match status" value="1"/>
</dbReference>
<feature type="compositionally biased region" description="Pro residues" evidence="2">
    <location>
        <begin position="130"/>
        <end position="139"/>
    </location>
</feature>
<keyword evidence="6" id="KW-1185">Reference proteome</keyword>
<dbReference type="NCBIfam" id="TIGR00350">
    <property type="entry name" value="lytR_cpsA_psr"/>
    <property type="match status" value="1"/>
</dbReference>
<proteinExistence type="inferred from homology"/>
<feature type="domain" description="Cell envelope-related transcriptional attenuator" evidence="4">
    <location>
        <begin position="223"/>
        <end position="365"/>
    </location>
</feature>
<evidence type="ECO:0000313" key="6">
    <source>
        <dbReference type="Proteomes" id="UP000618382"/>
    </source>
</evidence>
<name>A0ABQ4DC61_9CELL</name>
<dbReference type="EMBL" id="BONN01000006">
    <property type="protein sequence ID" value="GIG33323.1"/>
    <property type="molecule type" value="Genomic_DNA"/>
</dbReference>
<evidence type="ECO:0000313" key="5">
    <source>
        <dbReference type="EMBL" id="GIG33323.1"/>
    </source>
</evidence>
<gene>
    <name evidence="5" type="ORF">Col01nite_24820</name>
</gene>
<sequence>MPPARPSDDQPPAFRPETGRRRPDASDARTVGDGAPVSPSRPQAPRRTTGAPARPAARPVPTGDRRPGTVPPPAPNPRARSAQPDARTDPGPATRVGPPAGLQPPARSTTGRATGRAPGAPVRPQDRPAPARPGPPAGRPPAGGAPTVRDPRRRRRLARTVVVLLLVALLAWPVGLLVWANGKIQRTDALSGASGTAGTTYLLAGSDARGDGGVAEDGTTGQRTDTILVLHVPASGPTALISLPRDTYVEVPGNGPAKLNAAYAWGGAPLLVQTVEGLTGLTVDHYAEIGMGGVEQIVDAVDGVNLCYDADVNDPDSGMVWTAGCHDVDGTQALAFARMRKSDPQGDVGRALRQRQLIGAVMGKVSPGALAVRPGQQVSLVDAGTAALTTDEDASIVDLGRLALAFKAANGTDGITGTPPISSMDYRPGDIGSTVLLDPDLTPAFFADIRDGALPAGEVGGIPGS</sequence>
<keyword evidence="3" id="KW-0812">Transmembrane</keyword>